<dbReference type="PANTHER" id="PTHR43214">
    <property type="entry name" value="TWO-COMPONENT RESPONSE REGULATOR"/>
    <property type="match status" value="1"/>
</dbReference>
<evidence type="ECO:0000256" key="2">
    <source>
        <dbReference type="ARBA" id="ARBA00023125"/>
    </source>
</evidence>
<dbReference type="SMART" id="SM00448">
    <property type="entry name" value="REC"/>
    <property type="match status" value="1"/>
</dbReference>
<dbReference type="PROSITE" id="PS50043">
    <property type="entry name" value="HTH_LUXR_2"/>
    <property type="match status" value="1"/>
</dbReference>
<organism evidence="7 8">
    <name type="scientific">Dyella acidisoli</name>
    <dbReference type="NCBI Taxonomy" id="1867834"/>
    <lineage>
        <taxon>Bacteria</taxon>
        <taxon>Pseudomonadati</taxon>
        <taxon>Pseudomonadota</taxon>
        <taxon>Gammaproteobacteria</taxon>
        <taxon>Lysobacterales</taxon>
        <taxon>Rhodanobacteraceae</taxon>
        <taxon>Dyella</taxon>
    </lineage>
</organism>
<dbReference type="SUPFAM" id="SSF46894">
    <property type="entry name" value="C-terminal effector domain of the bipartite response regulators"/>
    <property type="match status" value="1"/>
</dbReference>
<evidence type="ECO:0000256" key="3">
    <source>
        <dbReference type="ARBA" id="ARBA00023163"/>
    </source>
</evidence>
<keyword evidence="3" id="KW-0804">Transcription</keyword>
<dbReference type="Pfam" id="PF00072">
    <property type="entry name" value="Response_reg"/>
    <property type="match status" value="1"/>
</dbReference>
<dbReference type="Proteomes" id="UP001156670">
    <property type="component" value="Unassembled WGS sequence"/>
</dbReference>
<sequence>MTSIELSPALIVEDDPATRRRLHALLVGLLGADAVITTADSVASAMAAAGKERFALALVDVGLPDGNGVDVIAWLHMHAPDTVSVVISTWGHEDTVLAALRSGATGYLLKESEDIELSLSLKSLRRGGAPIDPVIARRILAQVSVPEPTVETDKTSTPQLSERELEILHLVARGYSNPEIAAMTGLSRFTIEDHTKKIYRKLAVNSRMAAVFEANSLGLLK</sequence>
<dbReference type="InterPro" id="IPR001789">
    <property type="entry name" value="Sig_transdc_resp-reg_receiver"/>
</dbReference>
<dbReference type="InterPro" id="IPR000792">
    <property type="entry name" value="Tscrpt_reg_LuxR_C"/>
</dbReference>
<evidence type="ECO:0000313" key="7">
    <source>
        <dbReference type="EMBL" id="GLQ91487.1"/>
    </source>
</evidence>
<name>A0ABQ5XKG2_9GAMM</name>
<feature type="modified residue" description="4-aspartylphosphate" evidence="4">
    <location>
        <position position="60"/>
    </location>
</feature>
<reference evidence="8" key="1">
    <citation type="journal article" date="2019" name="Int. J. Syst. Evol. Microbiol.">
        <title>The Global Catalogue of Microorganisms (GCM) 10K type strain sequencing project: providing services to taxonomists for standard genome sequencing and annotation.</title>
        <authorList>
            <consortium name="The Broad Institute Genomics Platform"/>
            <consortium name="The Broad Institute Genome Sequencing Center for Infectious Disease"/>
            <person name="Wu L."/>
            <person name="Ma J."/>
        </authorList>
    </citation>
    <scope>NUCLEOTIDE SEQUENCE [LARGE SCALE GENOMIC DNA]</scope>
    <source>
        <strain evidence="8">NBRC 111980</strain>
    </source>
</reference>
<keyword evidence="4" id="KW-0597">Phosphoprotein</keyword>
<dbReference type="SMART" id="SM00421">
    <property type="entry name" value="HTH_LUXR"/>
    <property type="match status" value="1"/>
</dbReference>
<evidence type="ECO:0000259" key="6">
    <source>
        <dbReference type="PROSITE" id="PS50110"/>
    </source>
</evidence>
<evidence type="ECO:0000313" key="8">
    <source>
        <dbReference type="Proteomes" id="UP001156670"/>
    </source>
</evidence>
<keyword evidence="1" id="KW-0805">Transcription regulation</keyword>
<dbReference type="CDD" id="cd00156">
    <property type="entry name" value="REC"/>
    <property type="match status" value="1"/>
</dbReference>
<dbReference type="InterPro" id="IPR011006">
    <property type="entry name" value="CheY-like_superfamily"/>
</dbReference>
<dbReference type="RefSeq" id="WP_284319258.1">
    <property type="nucleotide sequence ID" value="NZ_BSOB01000005.1"/>
</dbReference>
<evidence type="ECO:0000256" key="1">
    <source>
        <dbReference type="ARBA" id="ARBA00023015"/>
    </source>
</evidence>
<keyword evidence="2 7" id="KW-0238">DNA-binding</keyword>
<evidence type="ECO:0000259" key="5">
    <source>
        <dbReference type="PROSITE" id="PS50043"/>
    </source>
</evidence>
<dbReference type="GO" id="GO:0003677">
    <property type="term" value="F:DNA binding"/>
    <property type="evidence" value="ECO:0007669"/>
    <property type="project" value="UniProtKB-KW"/>
</dbReference>
<dbReference type="PROSITE" id="PS50110">
    <property type="entry name" value="RESPONSE_REGULATORY"/>
    <property type="match status" value="1"/>
</dbReference>
<dbReference type="InterPro" id="IPR039420">
    <property type="entry name" value="WalR-like"/>
</dbReference>
<dbReference type="PRINTS" id="PR00038">
    <property type="entry name" value="HTHLUXR"/>
</dbReference>
<dbReference type="PANTHER" id="PTHR43214:SF41">
    <property type="entry name" value="NITRATE_NITRITE RESPONSE REGULATOR PROTEIN NARP"/>
    <property type="match status" value="1"/>
</dbReference>
<feature type="domain" description="Response regulatory" evidence="6">
    <location>
        <begin position="8"/>
        <end position="125"/>
    </location>
</feature>
<proteinExistence type="predicted"/>
<evidence type="ECO:0000256" key="4">
    <source>
        <dbReference type="PROSITE-ProRule" id="PRU00169"/>
    </source>
</evidence>
<protein>
    <submittedName>
        <fullName evidence="7">DNA-binding response regulator</fullName>
    </submittedName>
</protein>
<dbReference type="InterPro" id="IPR016032">
    <property type="entry name" value="Sig_transdc_resp-reg_C-effctor"/>
</dbReference>
<gene>
    <name evidence="7" type="ORF">GCM10007901_04370</name>
</gene>
<dbReference type="SUPFAM" id="SSF52172">
    <property type="entry name" value="CheY-like"/>
    <property type="match status" value="1"/>
</dbReference>
<dbReference type="CDD" id="cd06170">
    <property type="entry name" value="LuxR_C_like"/>
    <property type="match status" value="1"/>
</dbReference>
<comment type="caution">
    <text evidence="7">The sequence shown here is derived from an EMBL/GenBank/DDBJ whole genome shotgun (WGS) entry which is preliminary data.</text>
</comment>
<accession>A0ABQ5XKG2</accession>
<feature type="domain" description="HTH luxR-type" evidence="5">
    <location>
        <begin position="153"/>
        <end position="218"/>
    </location>
</feature>
<dbReference type="Pfam" id="PF00196">
    <property type="entry name" value="GerE"/>
    <property type="match status" value="1"/>
</dbReference>
<dbReference type="EMBL" id="BSOB01000005">
    <property type="protein sequence ID" value="GLQ91487.1"/>
    <property type="molecule type" value="Genomic_DNA"/>
</dbReference>
<dbReference type="Gene3D" id="3.40.50.2300">
    <property type="match status" value="1"/>
</dbReference>
<keyword evidence="8" id="KW-1185">Reference proteome</keyword>